<dbReference type="InterPro" id="IPR025177">
    <property type="entry name" value="MciZ"/>
</dbReference>
<name>A0ABV5W511_9BACL</name>
<dbReference type="Proteomes" id="UP001589619">
    <property type="component" value="Unassembled WGS sequence"/>
</dbReference>
<reference evidence="2 3" key="1">
    <citation type="submission" date="2024-09" db="EMBL/GenBank/DDBJ databases">
        <authorList>
            <person name="Sun Q."/>
            <person name="Mori K."/>
        </authorList>
    </citation>
    <scope>NUCLEOTIDE SEQUENCE [LARGE SCALE GENOMIC DNA]</scope>
    <source>
        <strain evidence="2 3">JCM 12520</strain>
    </source>
</reference>
<protein>
    <submittedName>
        <fullName evidence="2">Z-ring formation inhibitor MciZ</fullName>
    </submittedName>
</protein>
<evidence type="ECO:0000313" key="2">
    <source>
        <dbReference type="EMBL" id="MFB9755635.1"/>
    </source>
</evidence>
<gene>
    <name evidence="2" type="primary">mciZ</name>
    <name evidence="2" type="ORF">ACFFNY_28995</name>
</gene>
<dbReference type="Pfam" id="PF13072">
    <property type="entry name" value="MciZ"/>
    <property type="match status" value="1"/>
</dbReference>
<keyword evidence="3" id="KW-1185">Reference proteome</keyword>
<dbReference type="RefSeq" id="WP_344908709.1">
    <property type="nucleotide sequence ID" value="NZ_BAAAYO010000006.1"/>
</dbReference>
<dbReference type="EMBL" id="JBHMAG010000018">
    <property type="protein sequence ID" value="MFB9755635.1"/>
    <property type="molecule type" value="Genomic_DNA"/>
</dbReference>
<sequence>MKSYITETQLRLVGKSWEIRAQLRSMSAAAGSGQDGLAALLPKLIDGRQQPTERPAPPRIPSGKTPDRRVVAFPSS</sequence>
<organism evidence="2 3">
    <name type="scientific">Paenibacillus hodogayensis</name>
    <dbReference type="NCBI Taxonomy" id="279208"/>
    <lineage>
        <taxon>Bacteria</taxon>
        <taxon>Bacillati</taxon>
        <taxon>Bacillota</taxon>
        <taxon>Bacilli</taxon>
        <taxon>Bacillales</taxon>
        <taxon>Paenibacillaceae</taxon>
        <taxon>Paenibacillus</taxon>
    </lineage>
</organism>
<comment type="caution">
    <text evidence="2">The sequence shown here is derived from an EMBL/GenBank/DDBJ whole genome shotgun (WGS) entry which is preliminary data.</text>
</comment>
<evidence type="ECO:0000313" key="3">
    <source>
        <dbReference type="Proteomes" id="UP001589619"/>
    </source>
</evidence>
<feature type="region of interest" description="Disordered" evidence="1">
    <location>
        <begin position="40"/>
        <end position="76"/>
    </location>
</feature>
<proteinExistence type="predicted"/>
<accession>A0ABV5W511</accession>
<evidence type="ECO:0000256" key="1">
    <source>
        <dbReference type="SAM" id="MobiDB-lite"/>
    </source>
</evidence>